<dbReference type="Pfam" id="PF03401">
    <property type="entry name" value="TctC"/>
    <property type="match status" value="1"/>
</dbReference>
<keyword evidence="3" id="KW-1185">Reference proteome</keyword>
<gene>
    <name evidence="2" type="ORF">JQ615_07615</name>
</gene>
<comment type="similarity">
    <text evidence="1">Belongs to the UPF0065 (bug) family.</text>
</comment>
<dbReference type="Gene3D" id="3.40.190.10">
    <property type="entry name" value="Periplasmic binding protein-like II"/>
    <property type="match status" value="1"/>
</dbReference>
<dbReference type="PANTHER" id="PTHR42928">
    <property type="entry name" value="TRICARBOXYLATE-BINDING PROTEIN"/>
    <property type="match status" value="1"/>
</dbReference>
<comment type="caution">
    <text evidence="2">The sequence shown here is derived from an EMBL/GenBank/DDBJ whole genome shotgun (WGS) entry which is preliminary data.</text>
</comment>
<proteinExistence type="inferred from homology"/>
<evidence type="ECO:0000256" key="1">
    <source>
        <dbReference type="ARBA" id="ARBA00006987"/>
    </source>
</evidence>
<dbReference type="EMBL" id="JAFCJH010000005">
    <property type="protein sequence ID" value="MBR0795250.1"/>
    <property type="molecule type" value="Genomic_DNA"/>
</dbReference>
<dbReference type="Proteomes" id="UP001315278">
    <property type="component" value="Unassembled WGS sequence"/>
</dbReference>
<dbReference type="PANTHER" id="PTHR42928:SF5">
    <property type="entry name" value="BLR1237 PROTEIN"/>
    <property type="match status" value="1"/>
</dbReference>
<organism evidence="2 3">
    <name type="scientific">Bradyrhizobium jicamae</name>
    <dbReference type="NCBI Taxonomy" id="280332"/>
    <lineage>
        <taxon>Bacteria</taxon>
        <taxon>Pseudomonadati</taxon>
        <taxon>Pseudomonadota</taxon>
        <taxon>Alphaproteobacteria</taxon>
        <taxon>Hyphomicrobiales</taxon>
        <taxon>Nitrobacteraceae</taxon>
        <taxon>Bradyrhizobium</taxon>
    </lineage>
</organism>
<protein>
    <recommendedName>
        <fullName evidence="4">Tripartite tricarboxylate transporter family receptor</fullName>
    </recommendedName>
</protein>
<accession>A0ABS5FEP2</accession>
<evidence type="ECO:0008006" key="4">
    <source>
        <dbReference type="Google" id="ProtNLM"/>
    </source>
</evidence>
<name>A0ABS5FEP2_9BRAD</name>
<evidence type="ECO:0000313" key="2">
    <source>
        <dbReference type="EMBL" id="MBR0795250.1"/>
    </source>
</evidence>
<sequence>MGSGGVGGITHITAELFKMMAEVEMVHVPYRGVAPALTDLLGGPVQALFANPAQSIPYTGAGKLRALAITTATRSEALPDIPTVGGMARCSLARQPISASSSPGRPRSGER</sequence>
<dbReference type="InterPro" id="IPR005064">
    <property type="entry name" value="BUG"/>
</dbReference>
<evidence type="ECO:0000313" key="3">
    <source>
        <dbReference type="Proteomes" id="UP001315278"/>
    </source>
</evidence>
<reference evidence="3" key="1">
    <citation type="journal article" date="2021" name="ISME J.">
        <title>Evolutionary origin and ecological implication of a unique nif island in free-living Bradyrhizobium lineages.</title>
        <authorList>
            <person name="Tao J."/>
        </authorList>
    </citation>
    <scope>NUCLEOTIDE SEQUENCE [LARGE SCALE GENOMIC DNA]</scope>
    <source>
        <strain evidence="3">SZCCT0434</strain>
    </source>
</reference>
<dbReference type="RefSeq" id="WP_212392456.1">
    <property type="nucleotide sequence ID" value="NZ_JAFCJH010000005.1"/>
</dbReference>